<evidence type="ECO:0000313" key="5">
    <source>
        <dbReference type="Proteomes" id="UP001233999"/>
    </source>
</evidence>
<dbReference type="Pfam" id="PF03036">
    <property type="entry name" value="Perilipin"/>
    <property type="match status" value="2"/>
</dbReference>
<keyword evidence="3" id="KW-0551">Lipid droplet</keyword>
<reference evidence="4" key="2">
    <citation type="submission" date="2023-05" db="EMBL/GenBank/DDBJ databases">
        <authorList>
            <person name="Fouks B."/>
        </authorList>
    </citation>
    <scope>NUCLEOTIDE SEQUENCE</scope>
    <source>
        <strain evidence="4">Stay&amp;Tobe</strain>
        <tissue evidence="4">Testes</tissue>
    </source>
</reference>
<reference evidence="4" key="1">
    <citation type="journal article" date="2023" name="IScience">
        <title>Live-bearing cockroach genome reveals convergent evolutionary mechanisms linked to viviparity in insects and beyond.</title>
        <authorList>
            <person name="Fouks B."/>
            <person name="Harrison M.C."/>
            <person name="Mikhailova A.A."/>
            <person name="Marchal E."/>
            <person name="English S."/>
            <person name="Carruthers M."/>
            <person name="Jennings E.C."/>
            <person name="Chiamaka E.L."/>
            <person name="Frigard R.A."/>
            <person name="Pippel M."/>
            <person name="Attardo G.M."/>
            <person name="Benoit J.B."/>
            <person name="Bornberg-Bauer E."/>
            <person name="Tobe S.S."/>
        </authorList>
    </citation>
    <scope>NUCLEOTIDE SEQUENCE</scope>
    <source>
        <strain evidence="4">Stay&amp;Tobe</strain>
    </source>
</reference>
<dbReference type="EMBL" id="JASPKZ010008859">
    <property type="protein sequence ID" value="KAJ9578809.1"/>
    <property type="molecule type" value="Genomic_DNA"/>
</dbReference>
<dbReference type="AlphaFoldDB" id="A0AAD7ZDP7"/>
<dbReference type="SUPFAM" id="SSF109775">
    <property type="entry name" value="Mannose-6-phosphate receptor binding protein 1 (Tip47), C-terminal domain"/>
    <property type="match status" value="1"/>
</dbReference>
<dbReference type="Gene3D" id="1.20.120.340">
    <property type="entry name" value="Flagellar protein FliS"/>
    <property type="match status" value="1"/>
</dbReference>
<keyword evidence="5" id="KW-1185">Reference proteome</keyword>
<sequence>MKDNFQALFNNMHSEVIKPTFNTPTLPACTCSHVVQQQPSDETDREDITSRIHPINSLGEEINKSDLISAKIRHQMLRSSQRNALENMPEKQQFPQLASVARIAKIPLVESSLHLATDIYSKIKKSNSLVNWGLGTAESSVQLALEHTLPAVIILERPIALFDTLLCRSLDMVEERVPAVTLPPNQLLEKSKGYVTSTLVQPVLNRADSVKQFGSESRKFSKENHEMNNISCSNNNKALQTIHRVDRFSRKLQRRLTQHTVAEVKAFRKYSEDALRFVMYTAELLAKDPKTLKEKAAELWSELSKDEPENQKRPENLEELTIMVTRELARRVVHLVNFSKVGISTLPQTISDTLHHAADYCTHLADLLVKNVNFEDARDVAIAQARVQIAKLQFVLTEINNFTTQILERIAHFIAGKQDVAKISTPNNGHPSGTNNLNAVD</sequence>
<evidence type="ECO:0000256" key="3">
    <source>
        <dbReference type="ARBA" id="ARBA00022677"/>
    </source>
</evidence>
<dbReference type="GO" id="GO:0005811">
    <property type="term" value="C:lipid droplet"/>
    <property type="evidence" value="ECO:0007669"/>
    <property type="project" value="UniProtKB-SubCell"/>
</dbReference>
<gene>
    <name evidence="4" type="ORF">L9F63_004959</name>
</gene>
<evidence type="ECO:0000256" key="2">
    <source>
        <dbReference type="ARBA" id="ARBA00006311"/>
    </source>
</evidence>
<organism evidence="4 5">
    <name type="scientific">Diploptera punctata</name>
    <name type="common">Pacific beetle cockroach</name>
    <dbReference type="NCBI Taxonomy" id="6984"/>
    <lineage>
        <taxon>Eukaryota</taxon>
        <taxon>Metazoa</taxon>
        <taxon>Ecdysozoa</taxon>
        <taxon>Arthropoda</taxon>
        <taxon>Hexapoda</taxon>
        <taxon>Insecta</taxon>
        <taxon>Pterygota</taxon>
        <taxon>Neoptera</taxon>
        <taxon>Polyneoptera</taxon>
        <taxon>Dictyoptera</taxon>
        <taxon>Blattodea</taxon>
        <taxon>Blaberoidea</taxon>
        <taxon>Blaberidae</taxon>
        <taxon>Diplopterinae</taxon>
        <taxon>Diploptera</taxon>
    </lineage>
</organism>
<evidence type="ECO:0000256" key="1">
    <source>
        <dbReference type="ARBA" id="ARBA00004502"/>
    </source>
</evidence>
<evidence type="ECO:0000313" key="4">
    <source>
        <dbReference type="EMBL" id="KAJ9578809.1"/>
    </source>
</evidence>
<dbReference type="GO" id="GO:0005829">
    <property type="term" value="C:cytosol"/>
    <property type="evidence" value="ECO:0007669"/>
    <property type="project" value="TreeGrafter"/>
</dbReference>
<proteinExistence type="inferred from homology"/>
<dbReference type="PANTHER" id="PTHR14024:SF49">
    <property type="entry name" value="LIPID STORAGE DROPLETS SURFACE-BINDING PROTEIN 1"/>
    <property type="match status" value="1"/>
</dbReference>
<comment type="subcellular location">
    <subcellularLocation>
        <location evidence="1">Lipid droplet</location>
    </subcellularLocation>
</comment>
<dbReference type="Proteomes" id="UP001233999">
    <property type="component" value="Unassembled WGS sequence"/>
</dbReference>
<comment type="caution">
    <text evidence="4">The sequence shown here is derived from an EMBL/GenBank/DDBJ whole genome shotgun (WGS) entry which is preliminary data.</text>
</comment>
<accession>A0AAD7ZDP7</accession>
<name>A0AAD7ZDP7_DIPPU</name>
<dbReference type="GO" id="GO:0019915">
    <property type="term" value="P:lipid storage"/>
    <property type="evidence" value="ECO:0007669"/>
    <property type="project" value="TreeGrafter"/>
</dbReference>
<dbReference type="InterPro" id="IPR004279">
    <property type="entry name" value="Perilipin"/>
</dbReference>
<dbReference type="GO" id="GO:0010890">
    <property type="term" value="P:positive regulation of triglyceride storage"/>
    <property type="evidence" value="ECO:0007669"/>
    <property type="project" value="TreeGrafter"/>
</dbReference>
<comment type="similarity">
    <text evidence="2">Belongs to the perilipin family.</text>
</comment>
<protein>
    <recommendedName>
        <fullName evidence="6">Lipid storage droplets surface-binding protein 1</fullName>
    </recommendedName>
</protein>
<dbReference type="PANTHER" id="PTHR14024">
    <property type="entry name" value="PERILIPIN"/>
    <property type="match status" value="1"/>
</dbReference>
<evidence type="ECO:0008006" key="6">
    <source>
        <dbReference type="Google" id="ProtNLM"/>
    </source>
</evidence>